<proteinExistence type="predicted"/>
<protein>
    <submittedName>
        <fullName evidence="1">Uncharacterized protein</fullName>
    </submittedName>
</protein>
<comment type="caution">
    <text evidence="1">The sequence shown here is derived from an EMBL/GenBank/DDBJ whole genome shotgun (WGS) entry which is preliminary data.</text>
</comment>
<dbReference type="EMBL" id="JAAAUQ010001958">
    <property type="protein sequence ID" value="KAF9130124.1"/>
    <property type="molecule type" value="Genomic_DNA"/>
</dbReference>
<evidence type="ECO:0000313" key="2">
    <source>
        <dbReference type="Proteomes" id="UP000748756"/>
    </source>
</evidence>
<keyword evidence="2" id="KW-1185">Reference proteome</keyword>
<accession>A0A9P5V1R0</accession>
<dbReference type="Proteomes" id="UP000748756">
    <property type="component" value="Unassembled WGS sequence"/>
</dbReference>
<name>A0A9P5V1R0_9FUNG</name>
<dbReference type="AlphaFoldDB" id="A0A9P5V1R0"/>
<organism evidence="1 2">
    <name type="scientific">Linnemannia schmuckeri</name>
    <dbReference type="NCBI Taxonomy" id="64567"/>
    <lineage>
        <taxon>Eukaryota</taxon>
        <taxon>Fungi</taxon>
        <taxon>Fungi incertae sedis</taxon>
        <taxon>Mucoromycota</taxon>
        <taxon>Mortierellomycotina</taxon>
        <taxon>Mortierellomycetes</taxon>
        <taxon>Mortierellales</taxon>
        <taxon>Mortierellaceae</taxon>
        <taxon>Linnemannia</taxon>
    </lineage>
</organism>
<dbReference type="OrthoDB" id="10348632at2759"/>
<sequence length="118" mass="13179">MSASLTANPAAGEHHKLTITQPPVVNGQTTILKAVPTRVLSRFSIVNTFSLSKERVDPKKQFKTVPHVLDRYCAKYLHRFVFDWCDDCEPCLFCCPDCIPLAHTLPGLHNAEEPPSYG</sequence>
<gene>
    <name evidence="1" type="ORF">BG015_004044</name>
</gene>
<reference evidence="1" key="1">
    <citation type="journal article" date="2020" name="Fungal Divers.">
        <title>Resolving the Mortierellaceae phylogeny through synthesis of multi-gene phylogenetics and phylogenomics.</title>
        <authorList>
            <person name="Vandepol N."/>
            <person name="Liber J."/>
            <person name="Desiro A."/>
            <person name="Na H."/>
            <person name="Kennedy M."/>
            <person name="Barry K."/>
            <person name="Grigoriev I.V."/>
            <person name="Miller A.N."/>
            <person name="O'Donnell K."/>
            <person name="Stajich J.E."/>
            <person name="Bonito G."/>
        </authorList>
    </citation>
    <scope>NUCLEOTIDE SEQUENCE</scope>
    <source>
        <strain evidence="1">NRRL 6426</strain>
    </source>
</reference>
<evidence type="ECO:0000313" key="1">
    <source>
        <dbReference type="EMBL" id="KAF9130124.1"/>
    </source>
</evidence>